<accession>A0A1H9KWB0</accession>
<dbReference type="Proteomes" id="UP000182584">
    <property type="component" value="Unassembled WGS sequence"/>
</dbReference>
<keyword evidence="1" id="KW-0732">Signal</keyword>
<sequence>MSSFKFVSIIATVVLTAALSLLATGCSNGMSTTKAAQSDSATFVISESVASESGSYYDN</sequence>
<feature type="signal peptide" evidence="1">
    <location>
        <begin position="1"/>
        <end position="23"/>
    </location>
</feature>
<protein>
    <submittedName>
        <fullName evidence="2">Uncharacterized protein</fullName>
    </submittedName>
</protein>
<dbReference type="PROSITE" id="PS51257">
    <property type="entry name" value="PROKAR_LIPOPROTEIN"/>
    <property type="match status" value="1"/>
</dbReference>
<dbReference type="AlphaFoldDB" id="A0A1H9KWB0"/>
<evidence type="ECO:0000313" key="3">
    <source>
        <dbReference type="Proteomes" id="UP000182584"/>
    </source>
</evidence>
<evidence type="ECO:0000313" key="2">
    <source>
        <dbReference type="EMBL" id="SER03205.1"/>
    </source>
</evidence>
<reference evidence="2 3" key="1">
    <citation type="submission" date="2016-10" db="EMBL/GenBank/DDBJ databases">
        <authorList>
            <person name="de Groot N.N."/>
        </authorList>
    </citation>
    <scope>NUCLEOTIDE SEQUENCE [LARGE SCALE GENOMIC DNA]</scope>
    <source>
        <strain evidence="2 3">AR40</strain>
    </source>
</reference>
<feature type="chain" id="PRO_5039494329" evidence="1">
    <location>
        <begin position="24"/>
        <end position="59"/>
    </location>
</feature>
<gene>
    <name evidence="2" type="ORF">SAMN04487884_101186</name>
</gene>
<evidence type="ECO:0000256" key="1">
    <source>
        <dbReference type="SAM" id="SignalP"/>
    </source>
</evidence>
<dbReference type="EMBL" id="FOGJ01000001">
    <property type="protein sequence ID" value="SER03205.1"/>
    <property type="molecule type" value="Genomic_DNA"/>
</dbReference>
<organism evidence="2 3">
    <name type="scientific">Butyrivibrio fibrisolvens</name>
    <dbReference type="NCBI Taxonomy" id="831"/>
    <lineage>
        <taxon>Bacteria</taxon>
        <taxon>Bacillati</taxon>
        <taxon>Bacillota</taxon>
        <taxon>Clostridia</taxon>
        <taxon>Lachnospirales</taxon>
        <taxon>Lachnospiraceae</taxon>
        <taxon>Butyrivibrio</taxon>
    </lineage>
</organism>
<name>A0A1H9KWB0_BUTFI</name>
<proteinExistence type="predicted"/>
<dbReference type="RefSeq" id="WP_022755657.1">
    <property type="nucleotide sequence ID" value="NZ_CP065800.1"/>
</dbReference>